<dbReference type="InterPro" id="IPR036663">
    <property type="entry name" value="Fumarylacetoacetase_C_sf"/>
</dbReference>
<evidence type="ECO:0000313" key="2">
    <source>
        <dbReference type="Proteomes" id="UP000282084"/>
    </source>
</evidence>
<protein>
    <submittedName>
        <fullName evidence="1">Uncharacterized protein DUF2848</fullName>
    </submittedName>
</protein>
<keyword evidence="2" id="KW-1185">Reference proteome</keyword>
<dbReference type="InterPro" id="IPR021269">
    <property type="entry name" value="DUF2848"/>
</dbReference>
<dbReference type="OrthoDB" id="9792678at2"/>
<sequence length="220" mass="23502">MIVRLHVAGTGEVLTVDPRRLVVAGYTGRDEHAVAEHIAELAAIGVPEPATVPAFYDLDPGLLTTDPVVEVGGPATSGEVEPVVVRHDGRYFLGVGSDHTDRDLERTDIAAAKAGCPKPIGGSVAEVDLSTVDWDRIVVDSSVDGWPYQRGPLSALRRPDELLARLTAVLGETTGDLVVFCGTLPLLSGQFVYGAYWRTHVELPGGPTLTHAYETKQRSE</sequence>
<accession>A0A495W3G3</accession>
<dbReference type="Proteomes" id="UP000282084">
    <property type="component" value="Unassembled WGS sequence"/>
</dbReference>
<dbReference type="Pfam" id="PF11010">
    <property type="entry name" value="DUF2848"/>
    <property type="match status" value="1"/>
</dbReference>
<organism evidence="1 2">
    <name type="scientific">Saccharothrix australiensis</name>
    <dbReference type="NCBI Taxonomy" id="2072"/>
    <lineage>
        <taxon>Bacteria</taxon>
        <taxon>Bacillati</taxon>
        <taxon>Actinomycetota</taxon>
        <taxon>Actinomycetes</taxon>
        <taxon>Pseudonocardiales</taxon>
        <taxon>Pseudonocardiaceae</taxon>
        <taxon>Saccharothrix</taxon>
    </lineage>
</organism>
<proteinExistence type="predicted"/>
<dbReference type="AlphaFoldDB" id="A0A495W3G3"/>
<dbReference type="GO" id="GO:0003824">
    <property type="term" value="F:catalytic activity"/>
    <property type="evidence" value="ECO:0007669"/>
    <property type="project" value="InterPro"/>
</dbReference>
<reference evidence="1 2" key="1">
    <citation type="submission" date="2018-10" db="EMBL/GenBank/DDBJ databases">
        <title>Sequencing the genomes of 1000 actinobacteria strains.</title>
        <authorList>
            <person name="Klenk H.-P."/>
        </authorList>
    </citation>
    <scope>NUCLEOTIDE SEQUENCE [LARGE SCALE GENOMIC DNA]</scope>
    <source>
        <strain evidence="1 2">DSM 43800</strain>
    </source>
</reference>
<evidence type="ECO:0000313" key="1">
    <source>
        <dbReference type="EMBL" id="RKT55587.1"/>
    </source>
</evidence>
<name>A0A495W3G3_9PSEU</name>
<dbReference type="SUPFAM" id="SSF56529">
    <property type="entry name" value="FAH"/>
    <property type="match status" value="1"/>
</dbReference>
<dbReference type="EMBL" id="RBXO01000001">
    <property type="protein sequence ID" value="RKT55587.1"/>
    <property type="molecule type" value="Genomic_DNA"/>
</dbReference>
<gene>
    <name evidence="1" type="ORF">C8E97_4265</name>
</gene>
<comment type="caution">
    <text evidence="1">The sequence shown here is derived from an EMBL/GenBank/DDBJ whole genome shotgun (WGS) entry which is preliminary data.</text>
</comment>